<gene>
    <name evidence="1" type="ORF">DKM44_03850</name>
</gene>
<dbReference type="AlphaFoldDB" id="A0A2Z3JER6"/>
<protein>
    <submittedName>
        <fullName evidence="1">Uncharacterized protein</fullName>
    </submittedName>
</protein>
<organism evidence="1 2">
    <name type="scientific">Deinococcus irradiatisoli</name>
    <dbReference type="NCBI Taxonomy" id="2202254"/>
    <lineage>
        <taxon>Bacteria</taxon>
        <taxon>Thermotogati</taxon>
        <taxon>Deinococcota</taxon>
        <taxon>Deinococci</taxon>
        <taxon>Deinococcales</taxon>
        <taxon>Deinococcaceae</taxon>
        <taxon>Deinococcus</taxon>
    </lineage>
</organism>
<accession>A0A2Z3JER6</accession>
<evidence type="ECO:0000313" key="2">
    <source>
        <dbReference type="Proteomes" id="UP000245368"/>
    </source>
</evidence>
<proteinExistence type="predicted"/>
<dbReference type="Proteomes" id="UP000245368">
    <property type="component" value="Chromosome"/>
</dbReference>
<keyword evidence="2" id="KW-1185">Reference proteome</keyword>
<name>A0A2Z3JER6_9DEIO</name>
<reference evidence="1 2" key="1">
    <citation type="submission" date="2018-05" db="EMBL/GenBank/DDBJ databases">
        <title>Complete Genome Sequence of Deinococcus sp. strain 17bor-2.</title>
        <authorList>
            <person name="Srinivasan S."/>
        </authorList>
    </citation>
    <scope>NUCLEOTIDE SEQUENCE [LARGE SCALE GENOMIC DNA]</scope>
    <source>
        <strain evidence="1 2">17bor-2</strain>
    </source>
</reference>
<evidence type="ECO:0000313" key="1">
    <source>
        <dbReference type="EMBL" id="AWN22476.1"/>
    </source>
</evidence>
<dbReference type="KEGG" id="dez:DKM44_03850"/>
<dbReference type="EMBL" id="CP029494">
    <property type="protein sequence ID" value="AWN22476.1"/>
    <property type="molecule type" value="Genomic_DNA"/>
</dbReference>
<sequence>MPSATGAKWTITYPPNDPYLVAGQLAGGLMEGALVEVAGEPGWWTWDEDDQVFGAEIGDVQPPLVTVKILPTMPAGKSMLPIEYKGHPRETAEDTWDLSRIGMGGLVLLSEAQRLTVEALIEQGNMALARLIAVGGISDEELQDRLDAIANGSALAADAQAAADLLPTLEAGETALNAALAAVSLNARLIGWAQSDSIILTSVVYDTTNANSAGVPISATATWPDGSGGSWTATNRDATTGYYLGYTVTHTASGKTITQAPITIDAIGNLTAQSLPTVS</sequence>